<sequence>MPSDPKQGQLASLIISIIILIIVIILIIIVCCNWYNTTYTTNNTNNQPRVQNPQALAAAAMYKNNQGMNINRAANMAGNAANMAGNAANRAANAVRNNPQKAALGAYAYNQRNY</sequence>
<proteinExistence type="predicted"/>
<keyword evidence="1" id="KW-0472">Membrane</keyword>
<dbReference type="EMBL" id="MN740071">
    <property type="protein sequence ID" value="QHT86559.1"/>
    <property type="molecule type" value="Genomic_DNA"/>
</dbReference>
<dbReference type="AlphaFoldDB" id="A0A6C0I1B3"/>
<feature type="transmembrane region" description="Helical" evidence="1">
    <location>
        <begin position="12"/>
        <end position="36"/>
    </location>
</feature>
<name>A0A6C0I1B3_9ZZZZ</name>
<evidence type="ECO:0000313" key="2">
    <source>
        <dbReference type="EMBL" id="QHT86559.1"/>
    </source>
</evidence>
<evidence type="ECO:0000256" key="1">
    <source>
        <dbReference type="SAM" id="Phobius"/>
    </source>
</evidence>
<accession>A0A6C0I1B3</accession>
<organism evidence="2">
    <name type="scientific">viral metagenome</name>
    <dbReference type="NCBI Taxonomy" id="1070528"/>
    <lineage>
        <taxon>unclassified sequences</taxon>
        <taxon>metagenomes</taxon>
        <taxon>organismal metagenomes</taxon>
    </lineage>
</organism>
<keyword evidence="1" id="KW-0812">Transmembrane</keyword>
<protein>
    <submittedName>
        <fullName evidence="2">Uncharacterized protein</fullName>
    </submittedName>
</protein>
<reference evidence="2" key="1">
    <citation type="journal article" date="2020" name="Nature">
        <title>Giant virus diversity and host interactions through global metagenomics.</title>
        <authorList>
            <person name="Schulz F."/>
            <person name="Roux S."/>
            <person name="Paez-Espino D."/>
            <person name="Jungbluth S."/>
            <person name="Walsh D.A."/>
            <person name="Denef V.J."/>
            <person name="McMahon K.D."/>
            <person name="Konstantinidis K.T."/>
            <person name="Eloe-Fadrosh E.A."/>
            <person name="Kyrpides N.C."/>
            <person name="Woyke T."/>
        </authorList>
    </citation>
    <scope>NUCLEOTIDE SEQUENCE</scope>
    <source>
        <strain evidence="2">GVMAG-M-3300023184-186</strain>
    </source>
</reference>
<keyword evidence="1" id="KW-1133">Transmembrane helix</keyword>